<protein>
    <recommendedName>
        <fullName evidence="8">Probable lipid II flippase MurJ</fullName>
    </recommendedName>
</protein>
<name>E0E2Q3_9FIRM</name>
<evidence type="ECO:0000256" key="4">
    <source>
        <dbReference type="ARBA" id="ARBA00022960"/>
    </source>
</evidence>
<dbReference type="AlphaFoldDB" id="E0E2Q3"/>
<dbReference type="InterPro" id="IPR004268">
    <property type="entry name" value="MurJ"/>
</dbReference>
<dbReference type="RefSeq" id="WP_007789224.1">
    <property type="nucleotide sequence ID" value="NZ_ADGQ01000044.1"/>
</dbReference>
<dbReference type="PANTHER" id="PTHR47019:SF1">
    <property type="entry name" value="LIPID II FLIPPASE MURJ"/>
    <property type="match status" value="1"/>
</dbReference>
<dbReference type="eggNOG" id="COG0728">
    <property type="taxonomic scope" value="Bacteria"/>
</dbReference>
<comment type="pathway">
    <text evidence="8">Cell wall biogenesis; peptidoglycan biosynthesis.</text>
</comment>
<reference evidence="10 11" key="1">
    <citation type="submission" date="2010-08" db="EMBL/GenBank/DDBJ databases">
        <authorList>
            <person name="Harkins D.M."/>
            <person name="Madupu R."/>
            <person name="Durkin A.S."/>
            <person name="Torralba M."/>
            <person name="Methe B."/>
            <person name="Sutton G.G."/>
            <person name="Nelson K.E."/>
        </authorList>
    </citation>
    <scope>NUCLEOTIDE SEQUENCE [LARGE SCALE GENOMIC DNA]</scope>
    <source>
        <strain evidence="10 11">DSM 17678</strain>
    </source>
</reference>
<keyword evidence="11" id="KW-1185">Reference proteome</keyword>
<evidence type="ECO:0000256" key="1">
    <source>
        <dbReference type="ARBA" id="ARBA00004651"/>
    </source>
</evidence>
<comment type="caution">
    <text evidence="10">The sequence shown here is derived from an EMBL/GenBank/DDBJ whole genome shotgun (WGS) entry which is preliminary data.</text>
</comment>
<evidence type="ECO:0000256" key="5">
    <source>
        <dbReference type="ARBA" id="ARBA00022984"/>
    </source>
</evidence>
<keyword evidence="6 8" id="KW-1133">Transmembrane helix</keyword>
<dbReference type="UniPathway" id="UPA00219"/>
<dbReference type="HAMAP" id="MF_02078">
    <property type="entry name" value="MurJ_MviN"/>
    <property type="match status" value="1"/>
</dbReference>
<dbReference type="GO" id="GO:0015648">
    <property type="term" value="F:lipid-linked peptidoglycan transporter activity"/>
    <property type="evidence" value="ECO:0007669"/>
    <property type="project" value="UniProtKB-UniRule"/>
</dbReference>
<feature type="transmembrane region" description="Helical" evidence="8">
    <location>
        <begin position="155"/>
        <end position="177"/>
    </location>
</feature>
<feature type="transmembrane region" description="Helical" evidence="8">
    <location>
        <begin position="80"/>
        <end position="107"/>
    </location>
</feature>
<evidence type="ECO:0000313" key="11">
    <source>
        <dbReference type="Proteomes" id="UP000003244"/>
    </source>
</evidence>
<proteinExistence type="inferred from homology"/>
<keyword evidence="7 8" id="KW-0472">Membrane</keyword>
<keyword evidence="8 9" id="KW-0961">Cell wall biogenesis/degradation</keyword>
<feature type="transmembrane region" description="Helical" evidence="8">
    <location>
        <begin position="225"/>
        <end position="244"/>
    </location>
</feature>
<feature type="transmembrane region" description="Helical" evidence="8">
    <location>
        <begin position="377"/>
        <end position="396"/>
    </location>
</feature>
<feature type="transmembrane region" description="Helical" evidence="8">
    <location>
        <begin position="46"/>
        <end position="68"/>
    </location>
</feature>
<keyword evidence="2 8" id="KW-1003">Cell membrane</keyword>
<comment type="subcellular location">
    <subcellularLocation>
        <location evidence="1 8">Cell membrane</location>
        <topology evidence="1 8">Multi-pass membrane protein</topology>
    </subcellularLocation>
</comment>
<evidence type="ECO:0000256" key="8">
    <source>
        <dbReference type="HAMAP-Rule" id="MF_02078"/>
    </source>
</evidence>
<feature type="transmembrane region" description="Helical" evidence="8">
    <location>
        <begin position="344"/>
        <end position="365"/>
    </location>
</feature>
<evidence type="ECO:0000256" key="2">
    <source>
        <dbReference type="ARBA" id="ARBA00022475"/>
    </source>
</evidence>
<evidence type="ECO:0000256" key="6">
    <source>
        <dbReference type="ARBA" id="ARBA00022989"/>
    </source>
</evidence>
<dbReference type="GO" id="GO:0071555">
    <property type="term" value="P:cell wall organization"/>
    <property type="evidence" value="ECO:0007669"/>
    <property type="project" value="UniProtKB-UniRule"/>
</dbReference>
<feature type="transmembrane region" description="Helical" evidence="8">
    <location>
        <begin position="473"/>
        <end position="494"/>
    </location>
</feature>
<feature type="transmembrane region" description="Helical" evidence="8">
    <location>
        <begin position="183"/>
        <end position="204"/>
    </location>
</feature>
<dbReference type="PRINTS" id="PR01806">
    <property type="entry name" value="VIRFACTRMVIN"/>
</dbReference>
<evidence type="ECO:0000256" key="7">
    <source>
        <dbReference type="ARBA" id="ARBA00023136"/>
    </source>
</evidence>
<evidence type="ECO:0000256" key="9">
    <source>
        <dbReference type="PIRNR" id="PIRNR002869"/>
    </source>
</evidence>
<dbReference type="PIRSF" id="PIRSF002869">
    <property type="entry name" value="MviN"/>
    <property type="match status" value="1"/>
</dbReference>
<dbReference type="STRING" id="596315.HMPREF0634_0343"/>
<dbReference type="CDD" id="cd13123">
    <property type="entry name" value="MATE_MurJ_like"/>
    <property type="match status" value="1"/>
</dbReference>
<gene>
    <name evidence="10" type="primary">mviN</name>
    <name evidence="8" type="synonym">murJ</name>
    <name evidence="10" type="ORF">HMPREF0634_0343</name>
</gene>
<sequence>MSKAAKATVLLMIVTIVSKVLGLFRDSVLASAYGTGKYAAVYSTANSISTILFAVIGTALATSLIPLYNKLETEDSTERAMGFLNSVVNLVVIVCLAIAGLGIIFAGPLVKVFAPGYQGDVYTLCVQYTRILLPSIVFVGLANIFTSYLQIKKRYVIPGFIGMPYSVIIIVSIFLSLKTSPMVLVVGTLIAISAKALFQLPFVYKEGYRYRPRINLQDPVMKDMMILILPVVIGVGANQINSIVDKSLASLLGTDVVASFSYAIKLYEFVQALFITSILAVIYPRLSSMIVSERMDSFLNSLKKTMNVIIVALVPIIVGCIVLSKQIVEVLFQRNAFTSKDTTMTASILLIYVIGILAFALRDVLTRGFYSMEDSKTPMINSIISIVFNISLNLILVKPLGYKGLAIATAVSAYIGLFLFNRSMKKKIEGYSSRDNYIVFAKALFAALIMGLGVKLVYGIVGASLVGGLLLKLIALLSAVGVGVIIYAIVMHFLKVEEYEMIFDMFFGVVKRKIKKLQK</sequence>
<keyword evidence="5 8" id="KW-0573">Peptidoglycan synthesis</keyword>
<feature type="transmembrane region" description="Helical" evidence="8">
    <location>
        <begin position="440"/>
        <end position="461"/>
    </location>
</feature>
<feature type="transmembrane region" description="Helical" evidence="8">
    <location>
        <begin position="264"/>
        <end position="284"/>
    </location>
</feature>
<dbReference type="OrthoDB" id="9804143at2"/>
<dbReference type="GO" id="GO:0034204">
    <property type="term" value="P:lipid translocation"/>
    <property type="evidence" value="ECO:0007669"/>
    <property type="project" value="TreeGrafter"/>
</dbReference>
<dbReference type="Pfam" id="PF03023">
    <property type="entry name" value="MurJ"/>
    <property type="match status" value="1"/>
</dbReference>
<dbReference type="GO" id="GO:0005886">
    <property type="term" value="C:plasma membrane"/>
    <property type="evidence" value="ECO:0007669"/>
    <property type="project" value="UniProtKB-SubCell"/>
</dbReference>
<comment type="function">
    <text evidence="8 9">Involved in peptidoglycan biosynthesis. Transports lipid-linked peptidoglycan precursors from the inner to the outer leaflet of the cytoplasmic membrane.</text>
</comment>
<dbReference type="GO" id="GO:0008360">
    <property type="term" value="P:regulation of cell shape"/>
    <property type="evidence" value="ECO:0007669"/>
    <property type="project" value="UniProtKB-UniRule"/>
</dbReference>
<dbReference type="PANTHER" id="PTHR47019">
    <property type="entry name" value="LIPID II FLIPPASE MURJ"/>
    <property type="match status" value="1"/>
</dbReference>
<keyword evidence="4 8" id="KW-0133">Cell shape</keyword>
<evidence type="ECO:0000313" key="10">
    <source>
        <dbReference type="EMBL" id="EFM64832.1"/>
    </source>
</evidence>
<dbReference type="GO" id="GO:0009252">
    <property type="term" value="P:peptidoglycan biosynthetic process"/>
    <property type="evidence" value="ECO:0007669"/>
    <property type="project" value="UniProtKB-UniRule"/>
</dbReference>
<dbReference type="EMBL" id="ADGQ01000044">
    <property type="protein sequence ID" value="EFM64832.1"/>
    <property type="molecule type" value="Genomic_DNA"/>
</dbReference>
<dbReference type="NCBIfam" id="TIGR01695">
    <property type="entry name" value="murJ_mviN"/>
    <property type="match status" value="1"/>
</dbReference>
<dbReference type="GeneID" id="84800516"/>
<dbReference type="Proteomes" id="UP000003244">
    <property type="component" value="Unassembled WGS sequence"/>
</dbReference>
<feature type="transmembrane region" description="Helical" evidence="8">
    <location>
        <begin position="305"/>
        <end position="324"/>
    </location>
</feature>
<evidence type="ECO:0000256" key="3">
    <source>
        <dbReference type="ARBA" id="ARBA00022692"/>
    </source>
</evidence>
<keyword evidence="3 8" id="KW-0812">Transmembrane</keyword>
<dbReference type="InterPro" id="IPR051050">
    <property type="entry name" value="Lipid_II_flippase_MurJ/MviN"/>
</dbReference>
<feature type="transmembrane region" description="Helical" evidence="8">
    <location>
        <begin position="402"/>
        <end position="420"/>
    </location>
</feature>
<feature type="transmembrane region" description="Helical" evidence="8">
    <location>
        <begin position="127"/>
        <end position="148"/>
    </location>
</feature>
<organism evidence="10 11">
    <name type="scientific">Peptostreptococcus stomatis DSM 17678</name>
    <dbReference type="NCBI Taxonomy" id="596315"/>
    <lineage>
        <taxon>Bacteria</taxon>
        <taxon>Bacillati</taxon>
        <taxon>Bacillota</taxon>
        <taxon>Clostridia</taxon>
        <taxon>Peptostreptococcales</taxon>
        <taxon>Peptostreptococcaceae</taxon>
        <taxon>Peptostreptococcus</taxon>
    </lineage>
</organism>
<accession>E0E2Q3</accession>
<keyword evidence="8 9" id="KW-0813">Transport</keyword>
<comment type="similarity">
    <text evidence="8 9">Belongs to the MurJ/MviN family.</text>
</comment>